<evidence type="ECO:0000259" key="1">
    <source>
        <dbReference type="PROSITE" id="PS50280"/>
    </source>
</evidence>
<dbReference type="Gene3D" id="2.170.270.10">
    <property type="entry name" value="SET domain"/>
    <property type="match status" value="1"/>
</dbReference>
<keyword evidence="3" id="KW-1185">Reference proteome</keyword>
<reference evidence="2 3" key="1">
    <citation type="journal article" date="2011" name="Stand. Genomic Sci.">
        <title>Complete genome sequence of the gliding freshwater bacterium Fluviicola taffensis type strain (RW262).</title>
        <authorList>
            <person name="Woyke T."/>
            <person name="Chertkov O."/>
            <person name="Lapidus A."/>
            <person name="Nolan M."/>
            <person name="Lucas S."/>
            <person name="Del Rio T.G."/>
            <person name="Tice H."/>
            <person name="Cheng J.F."/>
            <person name="Tapia R."/>
            <person name="Han C."/>
            <person name="Goodwin L."/>
            <person name="Pitluck S."/>
            <person name="Liolios K."/>
            <person name="Pagani I."/>
            <person name="Ivanova N."/>
            <person name="Huntemann M."/>
            <person name="Mavromatis K."/>
            <person name="Mikhailova N."/>
            <person name="Pati A."/>
            <person name="Chen A."/>
            <person name="Palaniappan K."/>
            <person name="Land M."/>
            <person name="Hauser L."/>
            <person name="Brambilla E.M."/>
            <person name="Rohde M."/>
            <person name="Mwirichia R."/>
            <person name="Sikorski J."/>
            <person name="Tindall B.J."/>
            <person name="Goker M."/>
            <person name="Bristow J."/>
            <person name="Eisen J.A."/>
            <person name="Markowitz V."/>
            <person name="Hugenholtz P."/>
            <person name="Klenk H.P."/>
            <person name="Kyrpides N.C."/>
        </authorList>
    </citation>
    <scope>NUCLEOTIDE SEQUENCE [LARGE SCALE GENOMIC DNA]</scope>
    <source>
        <strain evidence="3">DSM 16823 / RW262 / RW262</strain>
    </source>
</reference>
<reference evidence="3" key="2">
    <citation type="submission" date="2011-02" db="EMBL/GenBank/DDBJ databases">
        <title>The complete genome of Fluviicola taffensis DSM 16823.</title>
        <authorList>
            <consortium name="US DOE Joint Genome Institute (JGI-PGF)"/>
            <person name="Lucas S."/>
            <person name="Copeland A."/>
            <person name="Lapidus A."/>
            <person name="Bruce D."/>
            <person name="Goodwin L."/>
            <person name="Pitluck S."/>
            <person name="Kyrpides N."/>
            <person name="Mavromatis K."/>
            <person name="Ivanova N."/>
            <person name="Mikhailova N."/>
            <person name="Pagani I."/>
            <person name="Chertkov O."/>
            <person name="Detter J.C."/>
            <person name="Han C."/>
            <person name="Tapia R."/>
            <person name="Land M."/>
            <person name="Hauser L."/>
            <person name="Markowitz V."/>
            <person name="Cheng J.-F."/>
            <person name="Hugenholtz P."/>
            <person name="Woyke T."/>
            <person name="Wu D."/>
            <person name="Tindall B."/>
            <person name="Pomrenke H.G."/>
            <person name="Brambilla E."/>
            <person name="Klenk H.-P."/>
            <person name="Eisen J.A."/>
        </authorList>
    </citation>
    <scope>NUCLEOTIDE SEQUENCE [LARGE SCALE GENOMIC DNA]</scope>
    <source>
        <strain evidence="3">DSM 16823 / RW262 / RW262</strain>
    </source>
</reference>
<dbReference type="KEGG" id="fte:Fluta_3240"/>
<proteinExistence type="predicted"/>
<name>F2IA36_FLUTR</name>
<dbReference type="PROSITE" id="PS50280">
    <property type="entry name" value="SET"/>
    <property type="match status" value="1"/>
</dbReference>
<dbReference type="Proteomes" id="UP000007463">
    <property type="component" value="Chromosome"/>
</dbReference>
<dbReference type="InterPro" id="IPR001214">
    <property type="entry name" value="SET_dom"/>
</dbReference>
<dbReference type="STRING" id="755732.Fluta_3240"/>
<protein>
    <submittedName>
        <fullName evidence="2">Nuclear protein SET</fullName>
    </submittedName>
</protein>
<dbReference type="OrthoDB" id="947125at2"/>
<evidence type="ECO:0000313" key="3">
    <source>
        <dbReference type="Proteomes" id="UP000007463"/>
    </source>
</evidence>
<accession>F2IA36</accession>
<feature type="domain" description="SET" evidence="1">
    <location>
        <begin position="12"/>
        <end position="132"/>
    </location>
</feature>
<dbReference type="HOGENOM" id="CLU_137658_0_0_10"/>
<dbReference type="Pfam" id="PF00856">
    <property type="entry name" value="SET"/>
    <property type="match status" value="1"/>
</dbReference>
<dbReference type="InterPro" id="IPR046341">
    <property type="entry name" value="SET_dom_sf"/>
</dbReference>
<dbReference type="AlphaFoldDB" id="F2IA36"/>
<gene>
    <name evidence="2" type="ordered locus">Fluta_3240</name>
</gene>
<organism evidence="2 3">
    <name type="scientific">Fluviicola taffensis (strain DSM 16823 / NCIMB 13979 / RW262)</name>
    <dbReference type="NCBI Taxonomy" id="755732"/>
    <lineage>
        <taxon>Bacteria</taxon>
        <taxon>Pseudomonadati</taxon>
        <taxon>Bacteroidota</taxon>
        <taxon>Flavobacteriia</taxon>
        <taxon>Flavobacteriales</taxon>
        <taxon>Crocinitomicaceae</taxon>
        <taxon>Fluviicola</taxon>
    </lineage>
</organism>
<dbReference type="SUPFAM" id="SSF82199">
    <property type="entry name" value="SET domain"/>
    <property type="match status" value="1"/>
</dbReference>
<dbReference type="EMBL" id="CP002542">
    <property type="protein sequence ID" value="AEA45213.1"/>
    <property type="molecule type" value="Genomic_DNA"/>
</dbReference>
<sequence>MKNSTNQIEASESDYLYKSQSQIPNSGHGLFTVIKIYKDETIAIFKGEILTDLEAKTRAEAGNDGYFINLIDGTILDSKNVECFAKYANDAEGFSASNYKNNTRITLDLNDNVCIQALRNIQANEELFCSYGKGYWKKHG</sequence>
<dbReference type="eggNOG" id="COG2940">
    <property type="taxonomic scope" value="Bacteria"/>
</dbReference>
<dbReference type="RefSeq" id="WP_013687980.1">
    <property type="nucleotide sequence ID" value="NC_015321.1"/>
</dbReference>
<evidence type="ECO:0000313" key="2">
    <source>
        <dbReference type="EMBL" id="AEA45213.1"/>
    </source>
</evidence>